<dbReference type="SMART" id="SM01252">
    <property type="entry name" value="KilA-N"/>
    <property type="match status" value="1"/>
</dbReference>
<dbReference type="InterPro" id="IPR017880">
    <property type="entry name" value="KilA_N"/>
</dbReference>
<organism evidence="2">
    <name type="scientific">Myoviridae sp. ctTK08</name>
    <dbReference type="NCBI Taxonomy" id="2826656"/>
    <lineage>
        <taxon>Viruses</taxon>
        <taxon>Duplodnaviria</taxon>
        <taxon>Heunggongvirae</taxon>
        <taxon>Uroviricota</taxon>
        <taxon>Caudoviricetes</taxon>
    </lineage>
</organism>
<dbReference type="Pfam" id="PF04383">
    <property type="entry name" value="KilA-N"/>
    <property type="match status" value="1"/>
</dbReference>
<feature type="domain" description="KilA-N" evidence="1">
    <location>
        <begin position="1"/>
        <end position="96"/>
    </location>
</feature>
<sequence>MNLIQISNVSIRQHNGLYSLNDLHRAAGGENRHKPSLWTSNQQTIELIKEVEKAGNPAILSKQGLGTFVCKELVIHYGMWISPSFSLQVIRTFLAVQEQGSLKSQTTTDQRTPLRQAVSALVGARGIDYSTAYKMVHQRFGVSAIEEIPLDLLPAAVEYVHRLTLTGEVLDAPIQFSQSELRELATVTYYCAWACGLLRELAAPLSDLGYAKASTLRTLPNESRFFLRRAHKALLREMPKIVSELERECMQNSLMRCELFI</sequence>
<reference evidence="2" key="1">
    <citation type="journal article" date="2021" name="Proc. Natl. Acad. Sci. U.S.A.">
        <title>A Catalog of Tens of Thousands of Viruses from Human Metagenomes Reveals Hidden Associations with Chronic Diseases.</title>
        <authorList>
            <person name="Tisza M.J."/>
            <person name="Buck C.B."/>
        </authorList>
    </citation>
    <scope>NUCLEOTIDE SEQUENCE</scope>
    <source>
        <strain evidence="2">CtTK08</strain>
    </source>
</reference>
<protein>
    <submittedName>
        <fullName evidence="2">KilA-N domain</fullName>
    </submittedName>
</protein>
<accession>A0A8S5QWB3</accession>
<evidence type="ECO:0000259" key="1">
    <source>
        <dbReference type="PROSITE" id="PS51301"/>
    </source>
</evidence>
<evidence type="ECO:0000313" key="2">
    <source>
        <dbReference type="EMBL" id="DAE23258.1"/>
    </source>
</evidence>
<name>A0A8S5QWB3_9CAUD</name>
<dbReference type="PROSITE" id="PS51301">
    <property type="entry name" value="KILA_N"/>
    <property type="match status" value="1"/>
</dbReference>
<dbReference type="EMBL" id="BK015751">
    <property type="protein sequence ID" value="DAE23258.1"/>
    <property type="molecule type" value="Genomic_DNA"/>
</dbReference>
<proteinExistence type="predicted"/>
<dbReference type="InterPro" id="IPR018004">
    <property type="entry name" value="KilA/APSES_HTH"/>
</dbReference>